<dbReference type="GO" id="GO:0004521">
    <property type="term" value="F:RNA endonuclease activity"/>
    <property type="evidence" value="ECO:0007669"/>
    <property type="project" value="InterPro"/>
</dbReference>
<keyword evidence="3" id="KW-0255">Endonuclease</keyword>
<accession>A0A1G6ZK35</accession>
<dbReference type="NCBIfam" id="TIGR00255">
    <property type="entry name" value="YicC/YloC family endoribonuclease"/>
    <property type="match status" value="1"/>
</dbReference>
<comment type="cofactor">
    <cofactor evidence="1">
        <name>a divalent metal cation</name>
        <dbReference type="ChEBI" id="CHEBI:60240"/>
    </cofactor>
</comment>
<dbReference type="GO" id="GO:0016787">
    <property type="term" value="F:hydrolase activity"/>
    <property type="evidence" value="ECO:0007669"/>
    <property type="project" value="UniProtKB-KW"/>
</dbReference>
<organism evidence="8 9">
    <name type="scientific">Aquimonas voraii</name>
    <dbReference type="NCBI Taxonomy" id="265719"/>
    <lineage>
        <taxon>Bacteria</taxon>
        <taxon>Pseudomonadati</taxon>
        <taxon>Pseudomonadota</taxon>
        <taxon>Gammaproteobacteria</taxon>
        <taxon>Lysobacterales</taxon>
        <taxon>Lysobacteraceae</taxon>
        <taxon>Aquimonas</taxon>
    </lineage>
</organism>
<sequence length="293" mass="32516">MSARTAASIRSMTAYASGERATGFGTLTCEVRAVNHRFLEPGFRLSEELRGLEPAFREKLAQRIARGKVDVGFRLRAAASSEGLKLNPQMLDQLSALALEMSGRFPGFKVEFTELLRHPGLIEQAEVDAESLQAECLALMDAVLDDFISAREREGAALAAAMRERLDGIERIVAEVKTALPEIRAALRARLDARIADLKQPLDPGRLEQELVLQLQKIDVDEELDRLGAHIAEMRRTLASREAVGRRLDFLLQEFNREANTLGSKSIDARSSAASVELKVLIEQLREQVQNIE</sequence>
<feature type="domain" description="Endoribonuclease YicC-like C-terminal" evidence="7">
    <location>
        <begin position="177"/>
        <end position="293"/>
    </location>
</feature>
<evidence type="ECO:0000259" key="7">
    <source>
        <dbReference type="Pfam" id="PF08340"/>
    </source>
</evidence>
<dbReference type="InterPro" id="IPR013527">
    <property type="entry name" value="YicC-like_N"/>
</dbReference>
<dbReference type="STRING" id="265719.SAMN04488509_11450"/>
<keyword evidence="2" id="KW-0540">Nuclease</keyword>
<dbReference type="PANTHER" id="PTHR30636:SF3">
    <property type="entry name" value="UPF0701 PROTEIN YICC"/>
    <property type="match status" value="1"/>
</dbReference>
<dbReference type="InterPro" id="IPR005229">
    <property type="entry name" value="YicC/YloC-like"/>
</dbReference>
<keyword evidence="4" id="KW-0378">Hydrolase</keyword>
<dbReference type="AlphaFoldDB" id="A0A1G6ZK35"/>
<dbReference type="Pfam" id="PF03755">
    <property type="entry name" value="YicC-like_N"/>
    <property type="match status" value="1"/>
</dbReference>
<evidence type="ECO:0000313" key="9">
    <source>
        <dbReference type="Proteomes" id="UP000199603"/>
    </source>
</evidence>
<dbReference type="Pfam" id="PF08340">
    <property type="entry name" value="YicC-like_C"/>
    <property type="match status" value="1"/>
</dbReference>
<dbReference type="PANTHER" id="PTHR30636">
    <property type="entry name" value="UPF0701 PROTEIN YICC"/>
    <property type="match status" value="1"/>
</dbReference>
<dbReference type="InterPro" id="IPR013551">
    <property type="entry name" value="YicC-like_C"/>
</dbReference>
<evidence type="ECO:0000256" key="4">
    <source>
        <dbReference type="ARBA" id="ARBA00022801"/>
    </source>
</evidence>
<feature type="domain" description="Endoribonuclease YicC-like N-terminal" evidence="6">
    <location>
        <begin position="9"/>
        <end position="159"/>
    </location>
</feature>
<evidence type="ECO:0000259" key="6">
    <source>
        <dbReference type="Pfam" id="PF03755"/>
    </source>
</evidence>
<evidence type="ECO:0000256" key="2">
    <source>
        <dbReference type="ARBA" id="ARBA00022722"/>
    </source>
</evidence>
<keyword evidence="9" id="KW-1185">Reference proteome</keyword>
<name>A0A1G6ZK35_9GAMM</name>
<protein>
    <submittedName>
        <fullName evidence="8">TIGR00255 family protein</fullName>
    </submittedName>
</protein>
<reference evidence="8 9" key="1">
    <citation type="submission" date="2016-10" db="EMBL/GenBank/DDBJ databases">
        <authorList>
            <person name="de Groot N.N."/>
        </authorList>
    </citation>
    <scope>NUCLEOTIDE SEQUENCE [LARGE SCALE GENOMIC DNA]</scope>
    <source>
        <strain evidence="8 9">DSM 16957</strain>
    </source>
</reference>
<comment type="similarity">
    <text evidence="5">Belongs to the YicC/YloC family.</text>
</comment>
<gene>
    <name evidence="8" type="ORF">SAMN04488509_11450</name>
</gene>
<dbReference type="Proteomes" id="UP000199603">
    <property type="component" value="Unassembled WGS sequence"/>
</dbReference>
<dbReference type="EMBL" id="FNAG01000014">
    <property type="protein sequence ID" value="SDE02978.1"/>
    <property type="molecule type" value="Genomic_DNA"/>
</dbReference>
<evidence type="ECO:0000313" key="8">
    <source>
        <dbReference type="EMBL" id="SDE02978.1"/>
    </source>
</evidence>
<evidence type="ECO:0000256" key="5">
    <source>
        <dbReference type="ARBA" id="ARBA00035648"/>
    </source>
</evidence>
<evidence type="ECO:0000256" key="1">
    <source>
        <dbReference type="ARBA" id="ARBA00001968"/>
    </source>
</evidence>
<proteinExistence type="inferred from homology"/>
<evidence type="ECO:0000256" key="3">
    <source>
        <dbReference type="ARBA" id="ARBA00022759"/>
    </source>
</evidence>